<keyword evidence="3" id="KW-1185">Reference proteome</keyword>
<evidence type="ECO:0000256" key="1">
    <source>
        <dbReference type="SAM" id="SignalP"/>
    </source>
</evidence>
<reference evidence="2 3" key="1">
    <citation type="submission" date="2018-11" db="EMBL/GenBank/DDBJ databases">
        <title>Sequencing the genomes of 1000 actinobacteria strains.</title>
        <authorList>
            <person name="Klenk H.-P."/>
        </authorList>
    </citation>
    <scope>NUCLEOTIDE SEQUENCE [LARGE SCALE GENOMIC DNA]</scope>
    <source>
        <strain evidence="2 3">DSM 44254</strain>
    </source>
</reference>
<keyword evidence="1" id="KW-0732">Signal</keyword>
<dbReference type="AlphaFoldDB" id="A0A3N1D5T7"/>
<organism evidence="2 3">
    <name type="scientific">Actinocorallia herbida</name>
    <dbReference type="NCBI Taxonomy" id="58109"/>
    <lineage>
        <taxon>Bacteria</taxon>
        <taxon>Bacillati</taxon>
        <taxon>Actinomycetota</taxon>
        <taxon>Actinomycetes</taxon>
        <taxon>Streptosporangiales</taxon>
        <taxon>Thermomonosporaceae</taxon>
        <taxon>Actinocorallia</taxon>
    </lineage>
</organism>
<evidence type="ECO:0000313" key="2">
    <source>
        <dbReference type="EMBL" id="ROO88912.1"/>
    </source>
</evidence>
<name>A0A3N1D5T7_9ACTN</name>
<dbReference type="Proteomes" id="UP000272400">
    <property type="component" value="Unassembled WGS sequence"/>
</dbReference>
<dbReference type="RefSeq" id="WP_123668093.1">
    <property type="nucleotide sequence ID" value="NZ_RJKE01000001.1"/>
</dbReference>
<dbReference type="EMBL" id="RJKE01000001">
    <property type="protein sequence ID" value="ROO88912.1"/>
    <property type="molecule type" value="Genomic_DNA"/>
</dbReference>
<feature type="chain" id="PRO_5017987081" description="Protein activator of alkane oxidation PraB" evidence="1">
    <location>
        <begin position="28"/>
        <end position="146"/>
    </location>
</feature>
<accession>A0A3N1D5T7</accession>
<feature type="signal peptide" evidence="1">
    <location>
        <begin position="1"/>
        <end position="27"/>
    </location>
</feature>
<dbReference type="OrthoDB" id="3481074at2"/>
<proteinExistence type="predicted"/>
<protein>
    <recommendedName>
        <fullName evidence="4">Protein activator of alkane oxidation PraB</fullName>
    </recommendedName>
</protein>
<evidence type="ECO:0008006" key="4">
    <source>
        <dbReference type="Google" id="ProtNLM"/>
    </source>
</evidence>
<evidence type="ECO:0000313" key="3">
    <source>
        <dbReference type="Proteomes" id="UP000272400"/>
    </source>
</evidence>
<comment type="caution">
    <text evidence="2">The sequence shown here is derived from an EMBL/GenBank/DDBJ whole genome shotgun (WGS) entry which is preliminary data.</text>
</comment>
<gene>
    <name evidence="2" type="ORF">EDD29_6597</name>
</gene>
<sequence length="146" mass="14138">MSRMIKIATLGAASAAAAAMMAAPAHAAQLASGTVVVKLSNGTTAANCASTLDGTRSGSAINVTGATATSCGVTVTPVGLPWTGNIAAPATMFFSMKALGCTYSGTLSGGTVAAGDVVTWTNQPVTGSGSILCVSGVTVTAVYDFV</sequence>